<sequence length="124" mass="13813">MNMTHFLTGIDHIQIAAPPNAEEQARQFYGKLLGMEEIPKPENLAARGGCWFQCGTQEVHIGIQADFSPAKKAHPGFTVNALPALKSRLEQAGYTISEEPPIDGRTRFFTHDPFGNRIEFLAFN</sequence>
<dbReference type="SUPFAM" id="SSF54593">
    <property type="entry name" value="Glyoxalase/Bleomycin resistance protein/Dihydroxybiphenyl dioxygenase"/>
    <property type="match status" value="1"/>
</dbReference>
<dbReference type="Proteomes" id="UP001282284">
    <property type="component" value="Unassembled WGS sequence"/>
</dbReference>
<protein>
    <submittedName>
        <fullName evidence="2">VOC family protein</fullName>
    </submittedName>
</protein>
<dbReference type="Pfam" id="PF00903">
    <property type="entry name" value="Glyoxalase"/>
    <property type="match status" value="1"/>
</dbReference>
<dbReference type="PANTHER" id="PTHR39175:SF1">
    <property type="entry name" value="FAMILY PROTEIN, PUTATIVE (AFU_ORTHOLOGUE AFUA_3G15060)-RELATED"/>
    <property type="match status" value="1"/>
</dbReference>
<dbReference type="InterPro" id="IPR037523">
    <property type="entry name" value="VOC_core"/>
</dbReference>
<reference evidence="2 3" key="1">
    <citation type="submission" date="2023-06" db="EMBL/GenBank/DDBJ databases">
        <title>Sporosarcina sp. nov., isolated from Korean traditional fermented seafood 'Jeotgal'.</title>
        <authorList>
            <person name="Yang A.I."/>
            <person name="Shin N.-R."/>
        </authorList>
    </citation>
    <scope>NUCLEOTIDE SEQUENCE [LARGE SCALE GENOMIC DNA]</scope>
    <source>
        <strain evidence="2 3">KCTC13119</strain>
    </source>
</reference>
<organism evidence="2 3">
    <name type="scientific">Sporosarcina saromensis</name>
    <dbReference type="NCBI Taxonomy" id="359365"/>
    <lineage>
        <taxon>Bacteria</taxon>
        <taxon>Bacillati</taxon>
        <taxon>Bacillota</taxon>
        <taxon>Bacilli</taxon>
        <taxon>Bacillales</taxon>
        <taxon>Caryophanaceae</taxon>
        <taxon>Sporosarcina</taxon>
    </lineage>
</organism>
<proteinExistence type="predicted"/>
<evidence type="ECO:0000259" key="1">
    <source>
        <dbReference type="PROSITE" id="PS51819"/>
    </source>
</evidence>
<comment type="caution">
    <text evidence="2">The sequence shown here is derived from an EMBL/GenBank/DDBJ whole genome shotgun (WGS) entry which is preliminary data.</text>
</comment>
<gene>
    <name evidence="2" type="ORF">QT711_08520</name>
</gene>
<dbReference type="InterPro" id="IPR004360">
    <property type="entry name" value="Glyas_Fos-R_dOase_dom"/>
</dbReference>
<name>A0ABU4GA70_9BACL</name>
<keyword evidence="3" id="KW-1185">Reference proteome</keyword>
<dbReference type="EMBL" id="JAUBDI010000006">
    <property type="protein sequence ID" value="MDW0113230.1"/>
    <property type="molecule type" value="Genomic_DNA"/>
</dbReference>
<evidence type="ECO:0000313" key="2">
    <source>
        <dbReference type="EMBL" id="MDW0113230.1"/>
    </source>
</evidence>
<dbReference type="InterPro" id="IPR029068">
    <property type="entry name" value="Glyas_Bleomycin-R_OHBP_Dase"/>
</dbReference>
<dbReference type="Gene3D" id="3.10.180.10">
    <property type="entry name" value="2,3-Dihydroxybiphenyl 1,2-Dioxygenase, domain 1"/>
    <property type="match status" value="1"/>
</dbReference>
<dbReference type="PANTHER" id="PTHR39175">
    <property type="entry name" value="FAMILY PROTEIN, PUTATIVE (AFU_ORTHOLOGUE AFUA_3G15060)-RELATED"/>
    <property type="match status" value="1"/>
</dbReference>
<evidence type="ECO:0000313" key="3">
    <source>
        <dbReference type="Proteomes" id="UP001282284"/>
    </source>
</evidence>
<feature type="domain" description="VOC" evidence="1">
    <location>
        <begin position="9"/>
        <end position="123"/>
    </location>
</feature>
<accession>A0ABU4GA70</accession>
<dbReference type="PROSITE" id="PS51819">
    <property type="entry name" value="VOC"/>
    <property type="match status" value="1"/>
</dbReference>